<evidence type="ECO:0000313" key="1">
    <source>
        <dbReference type="EMBL" id="VVU99525.1"/>
    </source>
</evidence>
<keyword evidence="1" id="KW-0378">Hydrolase</keyword>
<name>A0AC61Y503_9FLAO</name>
<dbReference type="EMBL" id="CABVMM010000002">
    <property type="protein sequence ID" value="VVU99525.1"/>
    <property type="molecule type" value="Genomic_DNA"/>
</dbReference>
<keyword evidence="2" id="KW-1185">Reference proteome</keyword>
<comment type="caution">
    <text evidence="1">The sequence shown here is derived from an EMBL/GenBank/DDBJ whole genome shotgun (WGS) entry which is preliminary data.</text>
</comment>
<accession>A0AC61Y503</accession>
<sequence>MQGFFHLQGSYVLVKEALQKLKSNLKLKQEKLIFREEIFLNGYGDHRAFEQYKFNAKELDEETGNYYYGARYYDPKWSVWLSVDPLAEKYPGWSPYNYTLQNPVRYVDPTGMVVENPDDYYIDSKTGKLLGQDGANTDKIRTIDANTFNNVKANNNGTTSSQATEQLQANSSLVTVNKNQVDSDITTINNETISDQSAERQLYLLLSYKQDDNGNWAQEVTSEIGQKGTDGLTSFGAVINNDGIPMKNGSIVLGGVHTHNKLSDRKNAPGTSILDKNTAQGFGVSIYAIDSYTGQKATPTSGPAMHRVTSDGTQTNNIGTTNQNNVGMDALKNFRGIK</sequence>
<proteinExistence type="predicted"/>
<organism evidence="1 2">
    <name type="scientific">Mesonia oceanica</name>
    <dbReference type="NCBI Taxonomy" id="2687242"/>
    <lineage>
        <taxon>Bacteria</taxon>
        <taxon>Pseudomonadati</taxon>
        <taxon>Bacteroidota</taxon>
        <taxon>Flavobacteriia</taxon>
        <taxon>Flavobacteriales</taxon>
        <taxon>Flavobacteriaceae</taxon>
        <taxon>Mesonia</taxon>
    </lineage>
</organism>
<protein>
    <submittedName>
        <fullName evidence="1">Deoxyribonuclease RhsC</fullName>
        <ecNumber evidence="1">3.1.-.-</ecNumber>
    </submittedName>
</protein>
<dbReference type="EC" id="3.1.-.-" evidence="1"/>
<reference evidence="1" key="1">
    <citation type="submission" date="2019-09" db="EMBL/GenBank/DDBJ databases">
        <authorList>
            <person name="Rodrigo-Torres L."/>
            <person name="Arahal R. D."/>
            <person name="Lucena T."/>
        </authorList>
    </citation>
    <scope>NUCLEOTIDE SEQUENCE</scope>
    <source>
        <strain evidence="1">ISS653</strain>
    </source>
</reference>
<dbReference type="Proteomes" id="UP000356253">
    <property type="component" value="Unassembled WGS sequence"/>
</dbReference>
<gene>
    <name evidence="1" type="primary">rhsC</name>
    <name evidence="1" type="ORF">FVB9532_00779</name>
</gene>
<evidence type="ECO:0000313" key="2">
    <source>
        <dbReference type="Proteomes" id="UP000356253"/>
    </source>
</evidence>